<name>A0AAE3G540_9GAMM</name>
<comment type="caution">
    <text evidence="2">The sequence shown here is derived from an EMBL/GenBank/DDBJ whole genome shotgun (WGS) entry which is preliminary data.</text>
</comment>
<sequence>MAWMAASGNGGRVRRSKTRREPIPGGSYARSLLHTVSERRTRPPFVPWPWGAIATSVVVRYGLWPNAPYGRPCPL</sequence>
<reference evidence="2" key="1">
    <citation type="submission" date="2022-03" db="EMBL/GenBank/DDBJ databases">
        <title>Genomic Encyclopedia of Type Strains, Phase III (KMG-III): the genomes of soil and plant-associated and newly described type strains.</title>
        <authorList>
            <person name="Whitman W."/>
        </authorList>
    </citation>
    <scope>NUCLEOTIDE SEQUENCE</scope>
    <source>
        <strain evidence="2">ANL 6-2</strain>
    </source>
</reference>
<feature type="region of interest" description="Disordered" evidence="1">
    <location>
        <begin position="1"/>
        <end position="27"/>
    </location>
</feature>
<evidence type="ECO:0000313" key="2">
    <source>
        <dbReference type="EMBL" id="MCP1676045.1"/>
    </source>
</evidence>
<keyword evidence="3" id="KW-1185">Reference proteome</keyword>
<dbReference type="Proteomes" id="UP001205843">
    <property type="component" value="Unassembled WGS sequence"/>
</dbReference>
<dbReference type="EMBL" id="JALJXV010000008">
    <property type="protein sequence ID" value="MCP1676045.1"/>
    <property type="molecule type" value="Genomic_DNA"/>
</dbReference>
<gene>
    <name evidence="2" type="ORF">J2T57_003204</name>
</gene>
<proteinExistence type="predicted"/>
<evidence type="ECO:0000256" key="1">
    <source>
        <dbReference type="SAM" id="MobiDB-lite"/>
    </source>
</evidence>
<accession>A0AAE3G540</accession>
<organism evidence="2 3">
    <name type="scientific">Natronocella acetinitrilica</name>
    <dbReference type="NCBI Taxonomy" id="414046"/>
    <lineage>
        <taxon>Bacteria</taxon>
        <taxon>Pseudomonadati</taxon>
        <taxon>Pseudomonadota</taxon>
        <taxon>Gammaproteobacteria</taxon>
        <taxon>Chromatiales</taxon>
        <taxon>Ectothiorhodospiraceae</taxon>
        <taxon>Natronocella</taxon>
    </lineage>
</organism>
<dbReference type="AlphaFoldDB" id="A0AAE3G540"/>
<evidence type="ECO:0000313" key="3">
    <source>
        <dbReference type="Proteomes" id="UP001205843"/>
    </source>
</evidence>
<protein>
    <submittedName>
        <fullName evidence="2">Uncharacterized protein</fullName>
    </submittedName>
</protein>